<protein>
    <submittedName>
        <fullName evidence="2">Uncharacterized protein</fullName>
    </submittedName>
</protein>
<reference evidence="2 3" key="1">
    <citation type="submission" date="2024-06" db="EMBL/GenBank/DDBJ databases">
        <title>Complete genome of Phlyctema vagabunda strain 19-DSS-EL-015.</title>
        <authorList>
            <person name="Fiorenzani C."/>
        </authorList>
    </citation>
    <scope>NUCLEOTIDE SEQUENCE [LARGE SCALE GENOMIC DNA]</scope>
    <source>
        <strain evidence="2 3">19-DSS-EL-015</strain>
    </source>
</reference>
<comment type="caution">
    <text evidence="2">The sequence shown here is derived from an EMBL/GenBank/DDBJ whole genome shotgun (WGS) entry which is preliminary data.</text>
</comment>
<keyword evidence="3" id="KW-1185">Reference proteome</keyword>
<sequence length="149" mass="16280">MSPSKKHGLKASHRSNRSKAPKREDSQHGKNPAVHQKTTKEPQAGHTATENVPDTHASGENATNSTNASDAADQARYYYVPRPYEESPSDPRNAIPIGTASPIDRWLSEPQSQQPWHALESVFIDDGTGRGANENDSYEGNDENSNKSS</sequence>
<evidence type="ECO:0000256" key="1">
    <source>
        <dbReference type="SAM" id="MobiDB-lite"/>
    </source>
</evidence>
<gene>
    <name evidence="2" type="ORF">PVAG01_08419</name>
</gene>
<accession>A0ABR4P9D3</accession>
<feature type="compositionally biased region" description="Basic residues" evidence="1">
    <location>
        <begin position="1"/>
        <end position="20"/>
    </location>
</feature>
<dbReference type="EMBL" id="JBFCZG010000007">
    <property type="protein sequence ID" value="KAL3419920.1"/>
    <property type="molecule type" value="Genomic_DNA"/>
</dbReference>
<proteinExistence type="predicted"/>
<name>A0ABR4P9D3_9HELO</name>
<feature type="compositionally biased region" description="Low complexity" evidence="1">
    <location>
        <begin position="61"/>
        <end position="72"/>
    </location>
</feature>
<organism evidence="2 3">
    <name type="scientific">Phlyctema vagabunda</name>
    <dbReference type="NCBI Taxonomy" id="108571"/>
    <lineage>
        <taxon>Eukaryota</taxon>
        <taxon>Fungi</taxon>
        <taxon>Dikarya</taxon>
        <taxon>Ascomycota</taxon>
        <taxon>Pezizomycotina</taxon>
        <taxon>Leotiomycetes</taxon>
        <taxon>Helotiales</taxon>
        <taxon>Dermateaceae</taxon>
        <taxon>Phlyctema</taxon>
    </lineage>
</organism>
<evidence type="ECO:0000313" key="2">
    <source>
        <dbReference type="EMBL" id="KAL3419920.1"/>
    </source>
</evidence>
<feature type="region of interest" description="Disordered" evidence="1">
    <location>
        <begin position="1"/>
        <end position="149"/>
    </location>
</feature>
<evidence type="ECO:0000313" key="3">
    <source>
        <dbReference type="Proteomes" id="UP001629113"/>
    </source>
</evidence>
<dbReference type="Proteomes" id="UP001629113">
    <property type="component" value="Unassembled WGS sequence"/>
</dbReference>